<dbReference type="EMBL" id="CACTIH010007977">
    <property type="protein sequence ID" value="CAA3018954.1"/>
    <property type="molecule type" value="Genomic_DNA"/>
</dbReference>
<feature type="non-terminal residue" evidence="1">
    <location>
        <position position="203"/>
    </location>
</feature>
<reference evidence="1 2" key="1">
    <citation type="submission" date="2019-12" db="EMBL/GenBank/DDBJ databases">
        <authorList>
            <person name="Alioto T."/>
            <person name="Alioto T."/>
            <person name="Gomez Garrido J."/>
        </authorList>
    </citation>
    <scope>NUCLEOTIDE SEQUENCE [LARGE SCALE GENOMIC DNA]</scope>
</reference>
<accession>A0A8S0UMJ9</accession>
<dbReference type="Gramene" id="OE9A027798T1">
    <property type="protein sequence ID" value="OE9A027798C1"/>
    <property type="gene ID" value="OE9A027798"/>
</dbReference>
<proteinExistence type="predicted"/>
<dbReference type="Proteomes" id="UP000594638">
    <property type="component" value="Unassembled WGS sequence"/>
</dbReference>
<dbReference type="AlphaFoldDB" id="A0A8S0UMJ9"/>
<evidence type="ECO:0000313" key="1">
    <source>
        <dbReference type="EMBL" id="CAA3018954.1"/>
    </source>
</evidence>
<evidence type="ECO:0000313" key="2">
    <source>
        <dbReference type="Proteomes" id="UP000594638"/>
    </source>
</evidence>
<comment type="caution">
    <text evidence="1">The sequence shown here is derived from an EMBL/GenBank/DDBJ whole genome shotgun (WGS) entry which is preliminary data.</text>
</comment>
<gene>
    <name evidence="1" type="ORF">OLEA9_A027798</name>
</gene>
<name>A0A8S0UMJ9_OLEEU</name>
<sequence>MSTTSFVVAERGGAIPHTSPAARAAVDCLDEGLGAVERLVAIPNTIGKIPAHLPDQLVIGGELRRRRLTLTTASSMLEDYELAVMEKLQLDFALLGETMRKQGEETTATLNAVNVSLAALAVNQTLVSENLKGISAWMPSVEGSLHYLQLLLVEVGGRVAILESAFSADDGKITPRPEGHHVDTTTQGTVTNAYKAMAPALVK</sequence>
<organism evidence="1 2">
    <name type="scientific">Olea europaea subsp. europaea</name>
    <dbReference type="NCBI Taxonomy" id="158383"/>
    <lineage>
        <taxon>Eukaryota</taxon>
        <taxon>Viridiplantae</taxon>
        <taxon>Streptophyta</taxon>
        <taxon>Embryophyta</taxon>
        <taxon>Tracheophyta</taxon>
        <taxon>Spermatophyta</taxon>
        <taxon>Magnoliopsida</taxon>
        <taxon>eudicotyledons</taxon>
        <taxon>Gunneridae</taxon>
        <taxon>Pentapetalae</taxon>
        <taxon>asterids</taxon>
        <taxon>lamiids</taxon>
        <taxon>Lamiales</taxon>
        <taxon>Oleaceae</taxon>
        <taxon>Oleeae</taxon>
        <taxon>Olea</taxon>
    </lineage>
</organism>
<keyword evidence="2" id="KW-1185">Reference proteome</keyword>
<protein>
    <submittedName>
        <fullName evidence="1">Uncharacterized protein</fullName>
    </submittedName>
</protein>